<dbReference type="SMART" id="SM00327">
    <property type="entry name" value="VWA"/>
    <property type="match status" value="1"/>
</dbReference>
<name>A0A1I0I124_9BACT</name>
<feature type="domain" description="VWFA" evidence="2">
    <location>
        <begin position="161"/>
        <end position="335"/>
    </location>
</feature>
<dbReference type="PANTHER" id="PTHR10579:SF43">
    <property type="entry name" value="ZINC FINGER (C3HC4-TYPE RING FINGER) FAMILY PROTEIN"/>
    <property type="match status" value="1"/>
</dbReference>
<evidence type="ECO:0000256" key="1">
    <source>
        <dbReference type="SAM" id="SignalP"/>
    </source>
</evidence>
<dbReference type="InterPro" id="IPR022156">
    <property type="entry name" value="Uncharacterised_YfbK_N"/>
</dbReference>
<dbReference type="Pfam" id="PF00092">
    <property type="entry name" value="VWA"/>
    <property type="match status" value="1"/>
</dbReference>
<gene>
    <name evidence="3" type="ORF">SAMN05444285_12746</name>
</gene>
<dbReference type="RefSeq" id="WP_074780871.1">
    <property type="nucleotide sequence ID" value="NZ_FOHT01000027.1"/>
</dbReference>
<evidence type="ECO:0000313" key="4">
    <source>
        <dbReference type="Proteomes" id="UP000181981"/>
    </source>
</evidence>
<dbReference type="Pfam" id="PF12450">
    <property type="entry name" value="vWF_A"/>
    <property type="match status" value="1"/>
</dbReference>
<keyword evidence="1" id="KW-0732">Signal</keyword>
<dbReference type="InterPro" id="IPR051266">
    <property type="entry name" value="CLCR"/>
</dbReference>
<proteinExistence type="predicted"/>
<dbReference type="PANTHER" id="PTHR10579">
    <property type="entry name" value="CALCIUM-ACTIVATED CHLORIDE CHANNEL REGULATOR"/>
    <property type="match status" value="1"/>
</dbReference>
<dbReference type="SUPFAM" id="SSF53300">
    <property type="entry name" value="vWA-like"/>
    <property type="match status" value="1"/>
</dbReference>
<dbReference type="InterPro" id="IPR021908">
    <property type="entry name" value="YfbK_C"/>
</dbReference>
<evidence type="ECO:0000259" key="2">
    <source>
        <dbReference type="PROSITE" id="PS50234"/>
    </source>
</evidence>
<dbReference type="AlphaFoldDB" id="A0A1I0I124"/>
<dbReference type="PROSITE" id="PS50234">
    <property type="entry name" value="VWFA"/>
    <property type="match status" value="1"/>
</dbReference>
<feature type="chain" id="PRO_5010220377" evidence="1">
    <location>
        <begin position="21"/>
        <end position="498"/>
    </location>
</feature>
<dbReference type="InterPro" id="IPR002035">
    <property type="entry name" value="VWF_A"/>
</dbReference>
<accession>A0A1I0I124</accession>
<sequence>MKTNLFTAAVVLLFLFNACTEDDVSDVKYNEMSLAAFMDSGQDNYPDNYPDNYRENYNDYEENPFIKVSDQPVSTFSVDADGGSYANMRRFLYLGQTPPKASVRIEEYLNYFTFDYAEPQNGENVSLNSELSSCPWNTEHYLMRLGMKGKTIPENELPNSNYVFLIDVSGSMNSPEKLGILKSGFKTMTDNLKDQDRIAIVTYAGEAGVLLPSTYCDEKEKIKAAIDKLGAGGSTAGAAGIITAYEIAEENFIPEGNNRVILGSDGDFNVGASSTDELVELIEEKRESGIYLTVLGVGSGNLNDYMMEQIANKGNGNYEYIDNAKQIQKVFTHEFGKFFTVAKDSKIQLTFNENTVDSYRLIGYENRSLENEDFENDSTDAGEIGSSQTITALYELVLANASPNEKFAQFDFRYKKPNASESQLIMHEVNATPTNISNSSENMQFAAGVGGFGLMMKQSEYQGEVSKQMVLGLLGNSLTFDPFGYRQEFVDLVSAWQE</sequence>
<organism evidence="3 4">
    <name type="scientific">Draconibacterium orientale</name>
    <dbReference type="NCBI Taxonomy" id="1168034"/>
    <lineage>
        <taxon>Bacteria</taxon>
        <taxon>Pseudomonadati</taxon>
        <taxon>Bacteroidota</taxon>
        <taxon>Bacteroidia</taxon>
        <taxon>Marinilabiliales</taxon>
        <taxon>Prolixibacteraceae</taxon>
        <taxon>Draconibacterium</taxon>
    </lineage>
</organism>
<dbReference type="Gene3D" id="3.40.50.410">
    <property type="entry name" value="von Willebrand factor, type A domain"/>
    <property type="match status" value="1"/>
</dbReference>
<feature type="signal peptide" evidence="1">
    <location>
        <begin position="1"/>
        <end position="20"/>
    </location>
</feature>
<dbReference type="EMBL" id="FOHT01000027">
    <property type="protein sequence ID" value="SET89238.1"/>
    <property type="molecule type" value="Genomic_DNA"/>
</dbReference>
<evidence type="ECO:0000313" key="3">
    <source>
        <dbReference type="EMBL" id="SET89238.1"/>
    </source>
</evidence>
<reference evidence="3 4" key="1">
    <citation type="submission" date="2016-10" db="EMBL/GenBank/DDBJ databases">
        <authorList>
            <person name="de Groot N.N."/>
        </authorList>
    </citation>
    <scope>NUCLEOTIDE SEQUENCE [LARGE SCALE GENOMIC DNA]</scope>
    <source>
        <strain evidence="3 4">DSM 25947</strain>
    </source>
</reference>
<dbReference type="Pfam" id="PF12034">
    <property type="entry name" value="YfbK_C"/>
    <property type="match status" value="1"/>
</dbReference>
<dbReference type="Proteomes" id="UP000181981">
    <property type="component" value="Unassembled WGS sequence"/>
</dbReference>
<dbReference type="CDD" id="cd01465">
    <property type="entry name" value="vWA_subgroup"/>
    <property type="match status" value="1"/>
</dbReference>
<dbReference type="InterPro" id="IPR036465">
    <property type="entry name" value="vWFA_dom_sf"/>
</dbReference>
<protein>
    <submittedName>
        <fullName evidence="3">Ca-activated chloride channel family protein</fullName>
    </submittedName>
</protein>